<dbReference type="AlphaFoldDB" id="F7PQ13"/>
<sequence>MLELPFVVRSPDGIHIPNGQDAHVAAANWLRENTELDDFKISATLSRLPADWPAKE</sequence>
<proteinExistence type="predicted"/>
<dbReference type="Proteomes" id="UP000015381">
    <property type="component" value="Chromosome I"/>
</dbReference>
<dbReference type="PATRIC" id="fig|1033806.12.peg.2020"/>
<organism evidence="1 2">
    <name type="scientific">Halorhabdus tiamatea SARL4B</name>
    <dbReference type="NCBI Taxonomy" id="1033806"/>
    <lineage>
        <taxon>Archaea</taxon>
        <taxon>Methanobacteriati</taxon>
        <taxon>Methanobacteriota</taxon>
        <taxon>Stenosarchaea group</taxon>
        <taxon>Halobacteria</taxon>
        <taxon>Halobacteriales</taxon>
        <taxon>Haloarculaceae</taxon>
        <taxon>Halorhabdus</taxon>
    </lineage>
</organism>
<dbReference type="HOGENOM" id="CLU_3003087_0_0_2"/>
<protein>
    <submittedName>
        <fullName evidence="1">Uncharacterized protein</fullName>
    </submittedName>
</protein>
<reference evidence="1 2" key="1">
    <citation type="journal article" date="2014" name="Environ. Microbiol.">
        <title>Halorhabdus tiamatea: proteogenomics and glycosidase activity measurements identify the first cultivated euryarchaeon from a deep-sea anoxic brine lake as potential polysaccharide degrader.</title>
        <authorList>
            <person name="Werner J."/>
            <person name="Ferrer M."/>
            <person name="Michel G."/>
            <person name="Mann A.J."/>
            <person name="Huang S."/>
            <person name="Juarez S."/>
            <person name="Ciordia S."/>
            <person name="Albar J.P."/>
            <person name="Alcaide M."/>
            <person name="La Cono V."/>
            <person name="Yakimov M.M."/>
            <person name="Antunes A."/>
            <person name="Taborda M."/>
            <person name="Da Costa M.S."/>
            <person name="Amann R.I."/>
            <person name="Gloeckner F.O."/>
            <person name="Golyshina O.V."/>
            <person name="Golyshin P.N."/>
            <person name="Teeling H."/>
        </authorList>
    </citation>
    <scope>NUCLEOTIDE SEQUENCE [LARGE SCALE GENOMIC DNA]</scope>
    <source>
        <strain evidence="2">SARL4B</strain>
    </source>
</reference>
<name>F7PQ13_9EURY</name>
<keyword evidence="2" id="KW-1185">Reference proteome</keyword>
<evidence type="ECO:0000313" key="1">
    <source>
        <dbReference type="EMBL" id="CCQ34148.1"/>
    </source>
</evidence>
<accession>F7PQ13</accession>
<dbReference type="EMBL" id="HF571520">
    <property type="protein sequence ID" value="CCQ34148.1"/>
    <property type="molecule type" value="Genomic_DNA"/>
</dbReference>
<gene>
    <name evidence="1" type="ORF">HTIA_2034</name>
</gene>
<evidence type="ECO:0000313" key="2">
    <source>
        <dbReference type="Proteomes" id="UP000015381"/>
    </source>
</evidence>
<dbReference type="KEGG" id="hti:HTIA_2034"/>